<dbReference type="Pfam" id="PF00126">
    <property type="entry name" value="HTH_1"/>
    <property type="match status" value="1"/>
</dbReference>
<gene>
    <name evidence="6" type="ORF">IAD17_05710</name>
</gene>
<dbReference type="InterPro" id="IPR005119">
    <property type="entry name" value="LysR_subst-bd"/>
</dbReference>
<evidence type="ECO:0000259" key="5">
    <source>
        <dbReference type="PROSITE" id="PS50931"/>
    </source>
</evidence>
<evidence type="ECO:0000256" key="1">
    <source>
        <dbReference type="ARBA" id="ARBA00009437"/>
    </source>
</evidence>
<dbReference type="PRINTS" id="PR00039">
    <property type="entry name" value="HTHLYSR"/>
</dbReference>
<keyword evidence="3" id="KW-0238">DNA-binding</keyword>
<comment type="caution">
    <text evidence="6">The sequence shown here is derived from an EMBL/GenBank/DDBJ whole genome shotgun (WGS) entry which is preliminary data.</text>
</comment>
<dbReference type="GO" id="GO:0003677">
    <property type="term" value="F:DNA binding"/>
    <property type="evidence" value="ECO:0007669"/>
    <property type="project" value="UniProtKB-KW"/>
</dbReference>
<dbReference type="InterPro" id="IPR036388">
    <property type="entry name" value="WH-like_DNA-bd_sf"/>
</dbReference>
<dbReference type="SUPFAM" id="SSF53850">
    <property type="entry name" value="Periplasmic binding protein-like II"/>
    <property type="match status" value="1"/>
</dbReference>
<dbReference type="FunFam" id="1.10.10.10:FF:000001">
    <property type="entry name" value="LysR family transcriptional regulator"/>
    <property type="match status" value="1"/>
</dbReference>
<dbReference type="Gene3D" id="1.10.10.10">
    <property type="entry name" value="Winged helix-like DNA-binding domain superfamily/Winged helix DNA-binding domain"/>
    <property type="match status" value="1"/>
</dbReference>
<evidence type="ECO:0000256" key="4">
    <source>
        <dbReference type="ARBA" id="ARBA00023163"/>
    </source>
</evidence>
<dbReference type="GO" id="GO:0003700">
    <property type="term" value="F:DNA-binding transcription factor activity"/>
    <property type="evidence" value="ECO:0007669"/>
    <property type="project" value="InterPro"/>
</dbReference>
<comment type="similarity">
    <text evidence="1">Belongs to the LysR transcriptional regulatory family.</text>
</comment>
<dbReference type="SUPFAM" id="SSF46785">
    <property type="entry name" value="Winged helix' DNA-binding domain"/>
    <property type="match status" value="1"/>
</dbReference>
<name>A0A9D1L4A3_9ACTN</name>
<reference evidence="6" key="1">
    <citation type="submission" date="2020-10" db="EMBL/GenBank/DDBJ databases">
        <authorList>
            <person name="Gilroy R."/>
        </authorList>
    </citation>
    <scope>NUCLEOTIDE SEQUENCE</scope>
    <source>
        <strain evidence="6">ChiHjej12B11-29160</strain>
    </source>
</reference>
<organism evidence="6 7">
    <name type="scientific">Candidatus Coprovicinus avistercoris</name>
    <dbReference type="NCBI Taxonomy" id="2840754"/>
    <lineage>
        <taxon>Bacteria</taxon>
        <taxon>Bacillati</taxon>
        <taxon>Actinomycetota</taxon>
        <taxon>Coriobacteriia</taxon>
        <taxon>Coriobacteriales</taxon>
        <taxon>Coriobacteriaceae</taxon>
        <taxon>Coriobacteriaceae incertae sedis</taxon>
        <taxon>Candidatus Coprovicinus</taxon>
    </lineage>
</organism>
<dbReference type="PANTHER" id="PTHR30346:SF28">
    <property type="entry name" value="HTH-TYPE TRANSCRIPTIONAL REGULATOR CYNR"/>
    <property type="match status" value="1"/>
</dbReference>
<sequence length="307" mass="34680">MLLKQMCYFCAVVDAGGFTRAADEIYVSQSAISQQVGALEKELGVQLLNRKGRSFTLTAAGEHFYRRASRILDEVDALQRETIDLAHGETSVLRFGYLNRYDGWEVAGAVAAFVRRHPHMTVESFAGSHDTLRELLTSGQVDLTFSDRRRTLHAEAVNLPLFVGYDYIEVSEASPLARHETVTVADLNGQTGILIAAPDQEDVERTFFQDTMGFHCDVVFARTIEEARMMVAGGRNFLPIETRSQEKRSGFIIRRIPLNDVNGDQLRHEYYAFWLRERTNPYIEEFGTILQELFSQSNSPASSDHTD</sequence>
<reference evidence="6" key="2">
    <citation type="journal article" date="2021" name="PeerJ">
        <title>Extensive microbial diversity within the chicken gut microbiome revealed by metagenomics and culture.</title>
        <authorList>
            <person name="Gilroy R."/>
            <person name="Ravi A."/>
            <person name="Getino M."/>
            <person name="Pursley I."/>
            <person name="Horton D.L."/>
            <person name="Alikhan N.F."/>
            <person name="Baker D."/>
            <person name="Gharbi K."/>
            <person name="Hall N."/>
            <person name="Watson M."/>
            <person name="Adriaenssens E.M."/>
            <person name="Foster-Nyarko E."/>
            <person name="Jarju S."/>
            <person name="Secka A."/>
            <person name="Antonio M."/>
            <person name="Oren A."/>
            <person name="Chaudhuri R.R."/>
            <person name="La Ragione R."/>
            <person name="Hildebrand F."/>
            <person name="Pallen M.J."/>
        </authorList>
    </citation>
    <scope>NUCLEOTIDE SEQUENCE</scope>
    <source>
        <strain evidence="6">ChiHjej12B11-29160</strain>
    </source>
</reference>
<dbReference type="InterPro" id="IPR000847">
    <property type="entry name" value="LysR_HTH_N"/>
</dbReference>
<feature type="domain" description="HTH lysR-type" evidence="5">
    <location>
        <begin position="1"/>
        <end position="58"/>
    </location>
</feature>
<accession>A0A9D1L4A3</accession>
<evidence type="ECO:0000313" key="6">
    <source>
        <dbReference type="EMBL" id="HIU24399.1"/>
    </source>
</evidence>
<protein>
    <submittedName>
        <fullName evidence="6">LysR family transcriptional regulator</fullName>
    </submittedName>
</protein>
<dbReference type="PROSITE" id="PS50931">
    <property type="entry name" value="HTH_LYSR"/>
    <property type="match status" value="1"/>
</dbReference>
<keyword evidence="4" id="KW-0804">Transcription</keyword>
<dbReference type="AlphaFoldDB" id="A0A9D1L4A3"/>
<dbReference type="Gene3D" id="3.40.190.10">
    <property type="entry name" value="Periplasmic binding protein-like II"/>
    <property type="match status" value="2"/>
</dbReference>
<dbReference type="Pfam" id="PF03466">
    <property type="entry name" value="LysR_substrate"/>
    <property type="match status" value="1"/>
</dbReference>
<dbReference type="InterPro" id="IPR036390">
    <property type="entry name" value="WH_DNA-bd_sf"/>
</dbReference>
<evidence type="ECO:0000256" key="3">
    <source>
        <dbReference type="ARBA" id="ARBA00023125"/>
    </source>
</evidence>
<dbReference type="EMBL" id="DVMQ01000017">
    <property type="protein sequence ID" value="HIU24399.1"/>
    <property type="molecule type" value="Genomic_DNA"/>
</dbReference>
<dbReference type="GO" id="GO:0032993">
    <property type="term" value="C:protein-DNA complex"/>
    <property type="evidence" value="ECO:0007669"/>
    <property type="project" value="TreeGrafter"/>
</dbReference>
<proteinExistence type="inferred from homology"/>
<keyword evidence="2" id="KW-0805">Transcription regulation</keyword>
<dbReference type="PANTHER" id="PTHR30346">
    <property type="entry name" value="TRANSCRIPTIONAL DUAL REGULATOR HCAR-RELATED"/>
    <property type="match status" value="1"/>
</dbReference>
<dbReference type="Proteomes" id="UP000824078">
    <property type="component" value="Unassembled WGS sequence"/>
</dbReference>
<evidence type="ECO:0000313" key="7">
    <source>
        <dbReference type="Proteomes" id="UP000824078"/>
    </source>
</evidence>
<evidence type="ECO:0000256" key="2">
    <source>
        <dbReference type="ARBA" id="ARBA00023015"/>
    </source>
</evidence>